<name>A0A371HQ06_MUCPR</name>
<evidence type="ECO:0000313" key="2">
    <source>
        <dbReference type="Proteomes" id="UP000257109"/>
    </source>
</evidence>
<sequence>MLGLKIFLKTLNILCGSFAHGSLPTNLFMFLHHVSSNFSCHVYGSTHESLLRALRYCLKQKEFANCSIKFFIPTFSPKINLLGSNAIQPVHLATCLLSPVGIHGRLIMKKIFKIKYGQIGFFFSPDEIIAEHTVKENKGYRVILYKSGSHIALKMITKGVHSLHPRVPLVNIICDFKHALGISSFNIFFTNGICVLIHEPK</sequence>
<evidence type="ECO:0000313" key="1">
    <source>
        <dbReference type="EMBL" id="RDY04832.1"/>
    </source>
</evidence>
<accession>A0A371HQ06</accession>
<dbReference type="EMBL" id="QJKJ01002004">
    <property type="protein sequence ID" value="RDY04832.1"/>
    <property type="molecule type" value="Genomic_DNA"/>
</dbReference>
<dbReference type="Proteomes" id="UP000257109">
    <property type="component" value="Unassembled WGS sequence"/>
</dbReference>
<keyword evidence="2" id="KW-1185">Reference proteome</keyword>
<comment type="caution">
    <text evidence="1">The sequence shown here is derived from an EMBL/GenBank/DDBJ whole genome shotgun (WGS) entry which is preliminary data.</text>
</comment>
<reference evidence="1" key="1">
    <citation type="submission" date="2018-05" db="EMBL/GenBank/DDBJ databases">
        <title>Draft genome of Mucuna pruriens seed.</title>
        <authorList>
            <person name="Nnadi N.E."/>
            <person name="Vos R."/>
            <person name="Hasami M.H."/>
            <person name="Devisetty U.K."/>
            <person name="Aguiy J.C."/>
        </authorList>
    </citation>
    <scope>NUCLEOTIDE SEQUENCE [LARGE SCALE GENOMIC DNA]</scope>
    <source>
        <strain evidence="1">JCA_2017</strain>
    </source>
</reference>
<feature type="non-terminal residue" evidence="1">
    <location>
        <position position="1"/>
    </location>
</feature>
<proteinExistence type="predicted"/>
<organism evidence="1 2">
    <name type="scientific">Mucuna pruriens</name>
    <name type="common">Velvet bean</name>
    <name type="synonym">Dolichos pruriens</name>
    <dbReference type="NCBI Taxonomy" id="157652"/>
    <lineage>
        <taxon>Eukaryota</taxon>
        <taxon>Viridiplantae</taxon>
        <taxon>Streptophyta</taxon>
        <taxon>Embryophyta</taxon>
        <taxon>Tracheophyta</taxon>
        <taxon>Spermatophyta</taxon>
        <taxon>Magnoliopsida</taxon>
        <taxon>eudicotyledons</taxon>
        <taxon>Gunneridae</taxon>
        <taxon>Pentapetalae</taxon>
        <taxon>rosids</taxon>
        <taxon>fabids</taxon>
        <taxon>Fabales</taxon>
        <taxon>Fabaceae</taxon>
        <taxon>Papilionoideae</taxon>
        <taxon>50 kb inversion clade</taxon>
        <taxon>NPAAA clade</taxon>
        <taxon>indigoferoid/millettioid clade</taxon>
        <taxon>Phaseoleae</taxon>
        <taxon>Mucuna</taxon>
    </lineage>
</organism>
<dbReference type="AlphaFoldDB" id="A0A371HQ06"/>
<gene>
    <name evidence="1" type="ORF">CR513_11410</name>
</gene>
<protein>
    <submittedName>
        <fullName evidence="1">Uncharacterized protein</fullName>
    </submittedName>
</protein>